<reference evidence="1" key="2">
    <citation type="journal article" date="2015" name="Data Brief">
        <title>Shoot transcriptome of the giant reed, Arundo donax.</title>
        <authorList>
            <person name="Barrero R.A."/>
            <person name="Guerrero F.D."/>
            <person name="Moolhuijzen P."/>
            <person name="Goolsby J.A."/>
            <person name="Tidwell J."/>
            <person name="Bellgard S.E."/>
            <person name="Bellgard M.I."/>
        </authorList>
    </citation>
    <scope>NUCLEOTIDE SEQUENCE</scope>
    <source>
        <tissue evidence="1">Shoot tissue taken approximately 20 cm above the soil surface</tissue>
    </source>
</reference>
<name>A0A0A9HX89_ARUDO</name>
<dbReference type="EMBL" id="GBRH01158405">
    <property type="protein sequence ID" value="JAE39491.1"/>
    <property type="molecule type" value="Transcribed_RNA"/>
</dbReference>
<dbReference type="AlphaFoldDB" id="A0A0A9HX89"/>
<accession>A0A0A9HX89</accession>
<sequence>MICVCRHRWQPKAFFSLDISTPCIAFDGGLRHSVQVQQRRLRGWFNHLGGVTTTNAGRCPRRESQFPLCCPHFQAYRPQERISDARKTIGAQ</sequence>
<proteinExistence type="predicted"/>
<reference evidence="1" key="1">
    <citation type="submission" date="2014-09" db="EMBL/GenBank/DDBJ databases">
        <authorList>
            <person name="Magalhaes I.L.F."/>
            <person name="Oliveira U."/>
            <person name="Santos F.R."/>
            <person name="Vidigal T.H.D.A."/>
            <person name="Brescovit A.D."/>
            <person name="Santos A.J."/>
        </authorList>
    </citation>
    <scope>NUCLEOTIDE SEQUENCE</scope>
    <source>
        <tissue evidence="1">Shoot tissue taken approximately 20 cm above the soil surface</tissue>
    </source>
</reference>
<evidence type="ECO:0000313" key="1">
    <source>
        <dbReference type="EMBL" id="JAE39491.1"/>
    </source>
</evidence>
<organism evidence="1">
    <name type="scientific">Arundo donax</name>
    <name type="common">Giant reed</name>
    <name type="synonym">Donax arundinaceus</name>
    <dbReference type="NCBI Taxonomy" id="35708"/>
    <lineage>
        <taxon>Eukaryota</taxon>
        <taxon>Viridiplantae</taxon>
        <taxon>Streptophyta</taxon>
        <taxon>Embryophyta</taxon>
        <taxon>Tracheophyta</taxon>
        <taxon>Spermatophyta</taxon>
        <taxon>Magnoliopsida</taxon>
        <taxon>Liliopsida</taxon>
        <taxon>Poales</taxon>
        <taxon>Poaceae</taxon>
        <taxon>PACMAD clade</taxon>
        <taxon>Arundinoideae</taxon>
        <taxon>Arundineae</taxon>
        <taxon>Arundo</taxon>
    </lineage>
</organism>
<protein>
    <submittedName>
        <fullName evidence="1">Uncharacterized protein</fullName>
    </submittedName>
</protein>